<dbReference type="OrthoDB" id="7960624at2"/>
<evidence type="ECO:0000313" key="2">
    <source>
        <dbReference type="EMBL" id="OEO29325.1"/>
    </source>
</evidence>
<comment type="caution">
    <text evidence="2">The sequence shown here is derived from an EMBL/GenBank/DDBJ whole genome shotgun (WGS) entry which is preliminary data.</text>
</comment>
<dbReference type="RefSeq" id="WP_069911409.1">
    <property type="nucleotide sequence ID" value="NZ_LAJE02000290.1"/>
</dbReference>
<sequence length="154" mass="17222">MTEITFHPLSEIPPPELLALLTDPDVRRHMPLAGDDWNAESAADWARAKDAQWQENGYGPWAIRIDGGFAGWGGFQKEGDEADLGLVLFPGQWGHGAAIFRELVRRGTELQIRNVTIMLPPSRVRLKGLVRLGFEPAGELDYAGQRFLKFRLVT</sequence>
<name>A0A1E5XL69_9HYPH</name>
<dbReference type="GO" id="GO:0016747">
    <property type="term" value="F:acyltransferase activity, transferring groups other than amino-acyl groups"/>
    <property type="evidence" value="ECO:0007669"/>
    <property type="project" value="InterPro"/>
</dbReference>
<dbReference type="Gene3D" id="3.40.630.30">
    <property type="match status" value="1"/>
</dbReference>
<evidence type="ECO:0000313" key="3">
    <source>
        <dbReference type="Proteomes" id="UP000095463"/>
    </source>
</evidence>
<dbReference type="Proteomes" id="UP000095463">
    <property type="component" value="Unassembled WGS sequence"/>
</dbReference>
<protein>
    <submittedName>
        <fullName evidence="2">Acetyltransferase</fullName>
    </submittedName>
</protein>
<feature type="domain" description="N-acetyltransferase" evidence="1">
    <location>
        <begin position="15"/>
        <end position="98"/>
    </location>
</feature>
<dbReference type="InterPro" id="IPR000182">
    <property type="entry name" value="GNAT_dom"/>
</dbReference>
<keyword evidence="3" id="KW-1185">Reference proteome</keyword>
<dbReference type="SUPFAM" id="SSF55729">
    <property type="entry name" value="Acyl-CoA N-acyltransferases (Nat)"/>
    <property type="match status" value="1"/>
</dbReference>
<accession>A0A1E5XL69</accession>
<organism evidence="2 3">
    <name type="scientific">Devosia insulae DS-56</name>
    <dbReference type="NCBI Taxonomy" id="1116389"/>
    <lineage>
        <taxon>Bacteria</taxon>
        <taxon>Pseudomonadati</taxon>
        <taxon>Pseudomonadota</taxon>
        <taxon>Alphaproteobacteria</taxon>
        <taxon>Hyphomicrobiales</taxon>
        <taxon>Devosiaceae</taxon>
        <taxon>Devosia</taxon>
    </lineage>
</organism>
<gene>
    <name evidence="2" type="ORF">VW23_002205</name>
</gene>
<dbReference type="InterPro" id="IPR016181">
    <property type="entry name" value="Acyl_CoA_acyltransferase"/>
</dbReference>
<evidence type="ECO:0000259" key="1">
    <source>
        <dbReference type="Pfam" id="PF13302"/>
    </source>
</evidence>
<dbReference type="Pfam" id="PF13302">
    <property type="entry name" value="Acetyltransf_3"/>
    <property type="match status" value="1"/>
</dbReference>
<dbReference type="AlphaFoldDB" id="A0A1E5XL69"/>
<reference evidence="2 3" key="1">
    <citation type="journal article" date="2015" name="Genome Announc.">
        <title>Genome Assemblies of Three Soil-Associated Devosia species: D. insulae, D. limi, and D. soli.</title>
        <authorList>
            <person name="Hassan Y.I."/>
            <person name="Lepp D."/>
            <person name="Zhou T."/>
        </authorList>
    </citation>
    <scope>NUCLEOTIDE SEQUENCE [LARGE SCALE GENOMIC DNA]</scope>
    <source>
        <strain evidence="2 3">DS-56</strain>
    </source>
</reference>
<dbReference type="EMBL" id="LAJE02000290">
    <property type="protein sequence ID" value="OEO29325.1"/>
    <property type="molecule type" value="Genomic_DNA"/>
</dbReference>
<proteinExistence type="predicted"/>